<dbReference type="InterPro" id="IPR039462">
    <property type="entry name" value="Nup159/Nup146_N"/>
</dbReference>
<feature type="domain" description="Nucleoporin Nup159/Nup146 N-terminal" evidence="5">
    <location>
        <begin position="34"/>
        <end position="397"/>
    </location>
</feature>
<dbReference type="Gene3D" id="2.130.10.10">
    <property type="entry name" value="YVTN repeat-like/Quinoprotein amine dehydrogenase"/>
    <property type="match status" value="1"/>
</dbReference>
<sequence>MSDDMDVIPEREMKDFQFKQMKKIRIFESPHELPKERCNLLAVSNKYGLTFAGGTKELKVFLTKQIIAANQPGGNPNEIEEGLKALSIPMKYPLHHIALSSDELTLSVCTMSRECGVVIIFYDVRTFLNKDKPQKRAFAYHKAATEEGCSVYDLKWNPTLPSLLAMCLSDGSLHILEVTDAVKVQAQLPPSTGITSVCWSPKGKQVAAGKQDATVTQYSPTLQEKKVIPCPSFYSSDNPVKVLDVLWLSTYVFAVAYAAADGTLETPPELVVVSLPKKDEKREERFLNFSDLLFGSCTERQHHYYLSHVEDWDMVLAASAGSIEVSIIAKQEDKTNWELWLLEDASRAELPVTLSNEDTLPVGVAIDYTSQGEIHISDEKSLPPAPILMLLSTDGVLCPFYLINQNPGAKQLITPPGPLSIEGERQPKAGAVSSPPPATSAPSASAVIPAAAPAIRPPATTFSSSATAAAQVMAPAASTAAFSFTSNPPSGSAFSLGPATSKPAVGTTSFRGTSSFSFAPPNAKSMPVATSASNFSFGSASVKPPGESSAAPPGMTTPIASFKTNLDPSTPPVKLNLADRFSAVETPAPSAVGSVGQFAFTSTPKPAFAGPVGQSVPLSVSVPVSAAKSNKIAALSAPSHPAQNIAQTSAMHKPSSAAPSTAQSSLSVAASDKDLQKRKASDPVMTGIFEEIAHFQKELDDLKTRTTKADFSVGTPEQMKELRSEAEDLHTFILEIKETTESLHGDIGTLKTTLLEGFAGAEEAIAQSERNKDQQYKQLLYKKPLDPRSEAQLKEIRRLYQYAKFAVEDVNDVLDLEWDKHLETKKKQRRLIVPERESLFNTLANNRDIINQQRQKLTHIVNNLQELRLYNKTSQWRMPSEPSTLSSDQGFDNELENLRATLLKASLETSPVTPSKSPAKMSPVKQSQLRNFLSKRQTPPVRSTAPANLSRSAFLSPKYFEDLDDASSTSSVSQALDPEDLQFMEPEDMMPVPRHPTVVRTPSIQPGFVAQSSPLGKVQLGINPVLSPVMMQPSKKSAVGADSTALATKTVKHGAPPASERSPAATVSAQQAAAAAAMRRHMTNQTPVGNTALTESTLKTVPQVVNVQELKVKGAAMPVSTVLSSSVPAPAAQVIQQVLATVATNQAKQAHNSQLSAVKASGPATSNTGFAFAGGAVKGETPAPVSATAPAGLSSNAFSFTSTAPGGGLGFGALNTSSASALQGGTQATAKEPSQASKFSFTTAGSKPVFGSGTDGSFSFSTLKPAVGETSTATKPAVHAAAVKTEAPPSKSGNGFFQAHPPGETLGSFSGLRVGQAEEEAQEAAKAASGAFSFTQTEMATPGNTASEFTFGSTFQTGKLADSTNTEAVSTTTAANPASVFGNIQVASTAGSTGVLKLGESVTPAAAFSIEQPSSTTALSSSTAPSFSSLLGTPAASSLAMGDAKAASPAEKPFVSAEPAPVLQVVEKTVPPPPYPAATAEESTVSSTTETAVPAEASAALKASEKPAVVPSEAAAVLSPITAPVPAPVSASTAASSTPAPVSTPSTEASNAPQTTVPAVPLQQPSVFGQLSSIDQPASVFVQAPSSTETANQAASGLAQSVTAAAAAPTPITTHTTSAPTAAFGLPPGITAAATASSGFGAPGFGSSSGFGKPAFGQPSGFGQPASSSANNFTFGQSAFGSTTAFGQQDASTPPSSSAGLFGSSSTSSASSFSFVQTASSASSSTGGGPFGQSTAPAFGQNSGFGQNASVFGGNTTTTSSSGLSFGQSSGFGPSSNTSVFGQQSNGGSVFGQQQASSGGGLFGSGSGNGAGAGGGGGGGGFFSGLGGKPSEDAANKNPFGVASGGGFGQTSQPGANSLFGNSGAKGFGSSSFGEKPSGTFSTGASSVATQGFGSFTSPVKAGGFGAAPVFGSPPAFGSSPSFGGSPAFGSAPTFSSPLGSTGGKVFGEGTAAASAGGFGFASASNAPTFGSLASQNAPSFGNLAQQGPGFGGQQSTGFTGFGSTGGAFGSSGFSSSNQLGQRWT</sequence>
<dbReference type="SUPFAM" id="SSF117289">
    <property type="entry name" value="Nucleoporin domain"/>
    <property type="match status" value="1"/>
</dbReference>
<dbReference type="Proteomes" id="UP001369086">
    <property type="component" value="Unassembled WGS sequence"/>
</dbReference>
<dbReference type="EMBL" id="JAHFZB010000034">
    <property type="protein sequence ID" value="KAK6470869.1"/>
    <property type="molecule type" value="Genomic_DNA"/>
</dbReference>
<feature type="region of interest" description="Disordered" evidence="4">
    <location>
        <begin position="906"/>
        <end position="925"/>
    </location>
</feature>
<feature type="region of interest" description="Disordered" evidence="4">
    <location>
        <begin position="1981"/>
        <end position="2004"/>
    </location>
</feature>
<dbReference type="PANTHER" id="PTHR23193:SF21">
    <property type="entry name" value="NUCLEAR PORE COMPLEX PROTEIN NUP214"/>
    <property type="match status" value="1"/>
</dbReference>
<dbReference type="InterPro" id="IPR026054">
    <property type="entry name" value="Nucleoporin"/>
</dbReference>
<feature type="compositionally biased region" description="Low complexity" evidence="4">
    <location>
        <begin position="1787"/>
        <end position="1797"/>
    </location>
</feature>
<feature type="compositionally biased region" description="Basic and acidic residues" evidence="4">
    <location>
        <begin position="671"/>
        <end position="680"/>
    </location>
</feature>
<keyword evidence="2" id="KW-0813">Transport</keyword>
<feature type="region of interest" description="Disordered" evidence="4">
    <location>
        <begin position="646"/>
        <end position="680"/>
    </location>
</feature>
<evidence type="ECO:0000313" key="7">
    <source>
        <dbReference type="Proteomes" id="UP001369086"/>
    </source>
</evidence>
<proteinExistence type="predicted"/>
<name>A0ABR0YEP4_HUSHU</name>
<dbReference type="SMART" id="SM00320">
    <property type="entry name" value="WD40"/>
    <property type="match status" value="2"/>
</dbReference>
<evidence type="ECO:0000256" key="1">
    <source>
        <dbReference type="ARBA" id="ARBA00004123"/>
    </source>
</evidence>
<feature type="region of interest" description="Disordered" evidence="4">
    <location>
        <begin position="1473"/>
        <end position="1492"/>
    </location>
</feature>
<evidence type="ECO:0000313" key="6">
    <source>
        <dbReference type="EMBL" id="KAK6470869.1"/>
    </source>
</evidence>
<dbReference type="InterPro" id="IPR015943">
    <property type="entry name" value="WD40/YVTN_repeat-like_dom_sf"/>
</dbReference>
<organism evidence="6 7">
    <name type="scientific">Huso huso</name>
    <name type="common">Beluga</name>
    <name type="synonym">Acipenser huso</name>
    <dbReference type="NCBI Taxonomy" id="61971"/>
    <lineage>
        <taxon>Eukaryota</taxon>
        <taxon>Metazoa</taxon>
        <taxon>Chordata</taxon>
        <taxon>Craniata</taxon>
        <taxon>Vertebrata</taxon>
        <taxon>Euteleostomi</taxon>
        <taxon>Actinopterygii</taxon>
        <taxon>Chondrostei</taxon>
        <taxon>Acipenseriformes</taxon>
        <taxon>Acipenseridae</taxon>
        <taxon>Huso</taxon>
    </lineage>
</organism>
<feature type="compositionally biased region" description="Low complexity" evidence="4">
    <location>
        <begin position="655"/>
        <end position="667"/>
    </location>
</feature>
<evidence type="ECO:0000256" key="2">
    <source>
        <dbReference type="ARBA" id="ARBA00022448"/>
    </source>
</evidence>
<keyword evidence="3" id="KW-0539">Nucleus</keyword>
<feature type="region of interest" description="Disordered" evidence="4">
    <location>
        <begin position="1750"/>
        <end position="1804"/>
    </location>
</feature>
<feature type="compositionally biased region" description="Gly residues" evidence="4">
    <location>
        <begin position="1989"/>
        <end position="2004"/>
    </location>
</feature>
<evidence type="ECO:0000259" key="5">
    <source>
        <dbReference type="Pfam" id="PF16755"/>
    </source>
</evidence>
<dbReference type="PANTHER" id="PTHR23193">
    <property type="entry name" value="NUCLEAR PORE COMPLEX PROTEIN NUP"/>
    <property type="match status" value="1"/>
</dbReference>
<comment type="caution">
    <text evidence="6">The sequence shown here is derived from an EMBL/GenBank/DDBJ whole genome shotgun (WGS) entry which is preliminary data.</text>
</comment>
<feature type="compositionally biased region" description="Low complexity" evidence="4">
    <location>
        <begin position="1477"/>
        <end position="1492"/>
    </location>
</feature>
<evidence type="ECO:0000256" key="3">
    <source>
        <dbReference type="ARBA" id="ARBA00023242"/>
    </source>
</evidence>
<keyword evidence="7" id="KW-1185">Reference proteome</keyword>
<feature type="compositionally biased region" description="Polar residues" evidence="4">
    <location>
        <begin position="1777"/>
        <end position="1786"/>
    </location>
</feature>
<dbReference type="InterPro" id="IPR001680">
    <property type="entry name" value="WD40_rpt"/>
</dbReference>
<feature type="region of interest" description="Disordered" evidence="4">
    <location>
        <begin position="539"/>
        <end position="559"/>
    </location>
</feature>
<protein>
    <submittedName>
        <fullName evidence="6">Nuclear pore complex protein Nup214-like</fullName>
    </submittedName>
</protein>
<evidence type="ECO:0000256" key="4">
    <source>
        <dbReference type="SAM" id="MobiDB-lite"/>
    </source>
</evidence>
<feature type="region of interest" description="Disordered" evidence="4">
    <location>
        <begin position="1823"/>
        <end position="1861"/>
    </location>
</feature>
<reference evidence="6 7" key="1">
    <citation type="submission" date="2021-05" db="EMBL/GenBank/DDBJ databases">
        <authorList>
            <person name="Zahm M."/>
            <person name="Klopp C."/>
            <person name="Cabau C."/>
            <person name="Kuhl H."/>
            <person name="Suciu R."/>
            <person name="Ciorpac M."/>
            <person name="Holostenco D."/>
            <person name="Gessner J."/>
            <person name="Wuertz S."/>
            <person name="Hohne C."/>
            <person name="Stock M."/>
            <person name="Gislard M."/>
            <person name="Lluch J."/>
            <person name="Milhes M."/>
            <person name="Lampietro C."/>
            <person name="Lopez Roques C."/>
            <person name="Donnadieu C."/>
            <person name="Du K."/>
            <person name="Schartl M."/>
            <person name="Guiguen Y."/>
        </authorList>
    </citation>
    <scope>NUCLEOTIDE SEQUENCE [LARGE SCALE GENOMIC DNA]</scope>
    <source>
        <strain evidence="6">Hh-F2</strain>
        <tissue evidence="6">Blood</tissue>
    </source>
</reference>
<feature type="compositionally biased region" description="Low complexity" evidence="4">
    <location>
        <begin position="1750"/>
        <end position="1776"/>
    </location>
</feature>
<comment type="subcellular location">
    <subcellularLocation>
        <location evidence="1">Nucleus</location>
    </subcellularLocation>
</comment>
<accession>A0ABR0YEP4</accession>
<feature type="compositionally biased region" description="Low complexity" evidence="4">
    <location>
        <begin position="1527"/>
        <end position="1547"/>
    </location>
</feature>
<feature type="region of interest" description="Disordered" evidence="4">
    <location>
        <begin position="416"/>
        <end position="443"/>
    </location>
</feature>
<feature type="compositionally biased region" description="Polar residues" evidence="4">
    <location>
        <begin position="907"/>
        <end position="916"/>
    </location>
</feature>
<feature type="region of interest" description="Disordered" evidence="4">
    <location>
        <begin position="1527"/>
        <end position="1556"/>
    </location>
</feature>
<gene>
    <name evidence="6" type="ORF">HHUSO_G30377</name>
</gene>
<dbReference type="Pfam" id="PF16755">
    <property type="entry name" value="Beta-prop_NUP159_NUP214"/>
    <property type="match status" value="1"/>
</dbReference>